<reference evidence="2" key="1">
    <citation type="submission" date="2020-05" db="EMBL/GenBank/DDBJ databases">
        <title>Phylogenomic resolution of chytrid fungi.</title>
        <authorList>
            <person name="Stajich J.E."/>
            <person name="Amses K."/>
            <person name="Simmons R."/>
            <person name="Seto K."/>
            <person name="Myers J."/>
            <person name="Bonds A."/>
            <person name="Quandt C.A."/>
            <person name="Barry K."/>
            <person name="Liu P."/>
            <person name="Grigoriev I."/>
            <person name="Longcore J.E."/>
            <person name="James T.Y."/>
        </authorList>
    </citation>
    <scope>NUCLEOTIDE SEQUENCE</scope>
    <source>
        <strain evidence="2">PLAUS21</strain>
    </source>
</reference>
<sequence length="222" mass="24803">MVASTGELEAQAAAKRKQMRRGILKMIMMNIVFPIIIYSVLEGKVSLVLALALSGIPPALEGLENIWKNKKVDAIAAIVILSIVFSIVVVLLTSDPKLILLKDSIQTVFFGIGFGGSVFMSENIIWRYQRQFAGSDPDVQANLDLQYANPKVREVTNFMCVIWAIGFFVEAGIRVTLIYTIPTAILGYLSPIILLVVLGSLGIWSYWYARYTRRKFLQESHE</sequence>
<feature type="transmembrane region" description="Helical" evidence="1">
    <location>
        <begin position="47"/>
        <end position="67"/>
    </location>
</feature>
<evidence type="ECO:0000313" key="2">
    <source>
        <dbReference type="EMBL" id="KAJ3260252.1"/>
    </source>
</evidence>
<dbReference type="EMBL" id="JADGKB010000012">
    <property type="protein sequence ID" value="KAJ3260252.1"/>
    <property type="molecule type" value="Genomic_DNA"/>
</dbReference>
<evidence type="ECO:0000256" key="1">
    <source>
        <dbReference type="SAM" id="Phobius"/>
    </source>
</evidence>
<accession>A0AAD5UMR6</accession>
<dbReference type="Proteomes" id="UP001210925">
    <property type="component" value="Unassembled WGS sequence"/>
</dbReference>
<gene>
    <name evidence="2" type="ORF">HK103_000887</name>
</gene>
<evidence type="ECO:0000313" key="3">
    <source>
        <dbReference type="Proteomes" id="UP001210925"/>
    </source>
</evidence>
<feature type="transmembrane region" description="Helical" evidence="1">
    <location>
        <begin position="74"/>
        <end position="93"/>
    </location>
</feature>
<proteinExistence type="predicted"/>
<organism evidence="2 3">
    <name type="scientific">Boothiomyces macroporosus</name>
    <dbReference type="NCBI Taxonomy" id="261099"/>
    <lineage>
        <taxon>Eukaryota</taxon>
        <taxon>Fungi</taxon>
        <taxon>Fungi incertae sedis</taxon>
        <taxon>Chytridiomycota</taxon>
        <taxon>Chytridiomycota incertae sedis</taxon>
        <taxon>Chytridiomycetes</taxon>
        <taxon>Rhizophydiales</taxon>
        <taxon>Terramycetaceae</taxon>
        <taxon>Boothiomyces</taxon>
    </lineage>
</organism>
<keyword evidence="1" id="KW-0812">Transmembrane</keyword>
<dbReference type="NCBIfam" id="NF041646">
    <property type="entry name" value="VC0807_fam"/>
    <property type="match status" value="1"/>
</dbReference>
<keyword evidence="3" id="KW-1185">Reference proteome</keyword>
<name>A0AAD5UMR6_9FUNG</name>
<feature type="transmembrane region" description="Helical" evidence="1">
    <location>
        <begin position="185"/>
        <end position="209"/>
    </location>
</feature>
<feature type="transmembrane region" description="Helical" evidence="1">
    <location>
        <begin position="105"/>
        <end position="126"/>
    </location>
</feature>
<keyword evidence="1" id="KW-1133">Transmembrane helix</keyword>
<feature type="transmembrane region" description="Helical" evidence="1">
    <location>
        <begin position="158"/>
        <end position="179"/>
    </location>
</feature>
<comment type="caution">
    <text evidence="2">The sequence shown here is derived from an EMBL/GenBank/DDBJ whole genome shotgun (WGS) entry which is preliminary data.</text>
</comment>
<protein>
    <submittedName>
        <fullName evidence="2">Uncharacterized protein</fullName>
    </submittedName>
</protein>
<feature type="transmembrane region" description="Helical" evidence="1">
    <location>
        <begin position="23"/>
        <end position="41"/>
    </location>
</feature>
<keyword evidence="1" id="KW-0472">Membrane</keyword>
<dbReference type="AlphaFoldDB" id="A0AAD5UMR6"/>